<evidence type="ECO:0000256" key="2">
    <source>
        <dbReference type="ARBA" id="ARBA00022676"/>
    </source>
</evidence>
<protein>
    <submittedName>
        <fullName evidence="5">Glycosyl transferase family 2</fullName>
    </submittedName>
</protein>
<accession>A0A060RD49</accession>
<dbReference type="InterPro" id="IPR001173">
    <property type="entry name" value="Glyco_trans_2-like"/>
</dbReference>
<evidence type="ECO:0000256" key="3">
    <source>
        <dbReference type="ARBA" id="ARBA00022679"/>
    </source>
</evidence>
<dbReference type="STRING" id="1433126.BN938_1422"/>
<organism evidence="5 6">
    <name type="scientific">Mucinivorans hirudinis</name>
    <dbReference type="NCBI Taxonomy" id="1433126"/>
    <lineage>
        <taxon>Bacteria</taxon>
        <taxon>Pseudomonadati</taxon>
        <taxon>Bacteroidota</taxon>
        <taxon>Bacteroidia</taxon>
        <taxon>Bacteroidales</taxon>
        <taxon>Rikenellaceae</taxon>
        <taxon>Mucinivorans</taxon>
    </lineage>
</organism>
<dbReference type="HOGENOM" id="CLU_025996_25_0_10"/>
<sequence length="314" mass="36280">MEKISVIIPLYNTAEYIGRCIDSVLGQGVDAQIIVVDDCSTDSSREIVRGYGERVRLICQPQNRRQAAARNVGMEVMTGEWFFFLDSDDELAEGALQDMLVAAAEEDVDWVEGAFKTVYEDRTVIQSHSKGRYSSAMEVARNFDKLNFSNVTAKLFNSRLKDIRFDEQIYFEDELWIMEAYRRVQTIKVIEKPVYIRYVRQGSTMMSRYSEAKIESLLKITERICASNPDKNQQHKAVYVALTLIKNIYITDFPKNYRKEILRKLFATGVCKMYCNRDVLPPLTGAMSLLLPMRRRWVFELLFKIPIHTASKLG</sequence>
<evidence type="ECO:0000313" key="5">
    <source>
        <dbReference type="EMBL" id="CDN31509.1"/>
    </source>
</evidence>
<keyword evidence="3 5" id="KW-0808">Transferase</keyword>
<evidence type="ECO:0000256" key="1">
    <source>
        <dbReference type="ARBA" id="ARBA00006739"/>
    </source>
</evidence>
<keyword evidence="2" id="KW-0328">Glycosyltransferase</keyword>
<dbReference type="Gene3D" id="3.90.550.10">
    <property type="entry name" value="Spore Coat Polysaccharide Biosynthesis Protein SpsA, Chain A"/>
    <property type="match status" value="1"/>
</dbReference>
<dbReference type="Proteomes" id="UP000027616">
    <property type="component" value="Chromosome I"/>
</dbReference>
<dbReference type="PANTHER" id="PTHR43630:SF1">
    <property type="entry name" value="POLY-BETA-1,6-N-ACETYL-D-GLUCOSAMINE SYNTHASE"/>
    <property type="match status" value="1"/>
</dbReference>
<dbReference type="SUPFAM" id="SSF53448">
    <property type="entry name" value="Nucleotide-diphospho-sugar transferases"/>
    <property type="match status" value="1"/>
</dbReference>
<feature type="domain" description="Glycosyltransferase 2-like" evidence="4">
    <location>
        <begin position="5"/>
        <end position="132"/>
    </location>
</feature>
<keyword evidence="6" id="KW-1185">Reference proteome</keyword>
<dbReference type="InterPro" id="IPR029044">
    <property type="entry name" value="Nucleotide-diphossugar_trans"/>
</dbReference>
<dbReference type="AlphaFoldDB" id="A0A060RD49"/>
<dbReference type="CDD" id="cd00761">
    <property type="entry name" value="Glyco_tranf_GTA_type"/>
    <property type="match status" value="1"/>
</dbReference>
<dbReference type="eggNOG" id="COG1215">
    <property type="taxonomic scope" value="Bacteria"/>
</dbReference>
<gene>
    <name evidence="5" type="ORF">BN938_1422</name>
</gene>
<name>A0A060RD49_9BACT</name>
<dbReference type="Pfam" id="PF00535">
    <property type="entry name" value="Glycos_transf_2"/>
    <property type="match status" value="1"/>
</dbReference>
<comment type="similarity">
    <text evidence="1">Belongs to the glycosyltransferase 2 family.</text>
</comment>
<evidence type="ECO:0000259" key="4">
    <source>
        <dbReference type="Pfam" id="PF00535"/>
    </source>
</evidence>
<dbReference type="KEGG" id="rbc:BN938_1422"/>
<reference evidence="5 6" key="1">
    <citation type="journal article" date="2015" name="Genome Announc.">
        <title>Complete Genome Sequence of the Novel Leech Symbiont Mucinivorans hirudinis M3T.</title>
        <authorList>
            <person name="Nelson M.C."/>
            <person name="Bomar L."/>
            <person name="Graf J."/>
        </authorList>
    </citation>
    <scope>NUCLEOTIDE SEQUENCE [LARGE SCALE GENOMIC DNA]</scope>
    <source>
        <strain evidence="6">M3</strain>
    </source>
</reference>
<proteinExistence type="inferred from homology"/>
<evidence type="ECO:0000313" key="6">
    <source>
        <dbReference type="Proteomes" id="UP000027616"/>
    </source>
</evidence>
<dbReference type="PANTHER" id="PTHR43630">
    <property type="entry name" value="POLY-BETA-1,6-N-ACETYL-D-GLUCOSAMINE SYNTHASE"/>
    <property type="match status" value="1"/>
</dbReference>
<dbReference type="GO" id="GO:0016757">
    <property type="term" value="F:glycosyltransferase activity"/>
    <property type="evidence" value="ECO:0007669"/>
    <property type="project" value="UniProtKB-KW"/>
</dbReference>
<dbReference type="EMBL" id="HG934468">
    <property type="protein sequence ID" value="CDN31509.1"/>
    <property type="molecule type" value="Genomic_DNA"/>
</dbReference>